<dbReference type="RefSeq" id="XP_036370700.1">
    <property type="nucleotide sequence ID" value="XM_036514807.1"/>
</dbReference>
<keyword evidence="5 7" id="KW-0443">Lipid metabolism</keyword>
<keyword evidence="4 7" id="KW-0442">Lipid degradation</keyword>
<evidence type="ECO:0000256" key="1">
    <source>
        <dbReference type="ARBA" id="ARBA00007835"/>
    </source>
</evidence>
<evidence type="ECO:0000313" key="9">
    <source>
        <dbReference type="RefSeq" id="XP_036370700.1"/>
    </source>
</evidence>
<gene>
    <name evidence="9" type="primary">LOC115226130</name>
</gene>
<keyword evidence="6" id="KW-0325">Glycoprotein</keyword>
<evidence type="ECO:0000313" key="8">
    <source>
        <dbReference type="Proteomes" id="UP000515154"/>
    </source>
</evidence>
<evidence type="ECO:0000256" key="7">
    <source>
        <dbReference type="RuleBase" id="RU364138"/>
    </source>
</evidence>
<dbReference type="GO" id="GO:0004620">
    <property type="term" value="F:phospholipase activity"/>
    <property type="evidence" value="ECO:0007669"/>
    <property type="project" value="InterPro"/>
</dbReference>
<proteinExistence type="inferred from homology"/>
<feature type="chain" id="PRO_5029039350" description="Phospholipase B-like" evidence="7">
    <location>
        <begin position="27"/>
        <end position="587"/>
    </location>
</feature>
<dbReference type="EC" id="3.1.1.-" evidence="7"/>
<protein>
    <recommendedName>
        <fullName evidence="7">Phospholipase B-like</fullName>
        <ecNumber evidence="7">3.1.1.-</ecNumber>
    </recommendedName>
</protein>
<evidence type="ECO:0000256" key="6">
    <source>
        <dbReference type="ARBA" id="ARBA00023180"/>
    </source>
</evidence>
<dbReference type="PANTHER" id="PTHR12370">
    <property type="entry name" value="PHOSPHOLIPASE B-RELATED"/>
    <property type="match status" value="1"/>
</dbReference>
<evidence type="ECO:0000256" key="2">
    <source>
        <dbReference type="ARBA" id="ARBA00022729"/>
    </source>
</evidence>
<evidence type="ECO:0000256" key="4">
    <source>
        <dbReference type="ARBA" id="ARBA00022963"/>
    </source>
</evidence>
<dbReference type="InterPro" id="IPR007000">
    <property type="entry name" value="PLipase_B-like"/>
</dbReference>
<comment type="similarity">
    <text evidence="1 7">Belongs to the phospholipase B-like family.</text>
</comment>
<dbReference type="Pfam" id="PF04916">
    <property type="entry name" value="Phospholip_B"/>
    <property type="match status" value="1"/>
</dbReference>
<comment type="function">
    <text evidence="7">Putative phospholipase.</text>
</comment>
<evidence type="ECO:0000256" key="3">
    <source>
        <dbReference type="ARBA" id="ARBA00022801"/>
    </source>
</evidence>
<accession>A0A7E6FSX1</accession>
<evidence type="ECO:0000256" key="5">
    <source>
        <dbReference type="ARBA" id="ARBA00023098"/>
    </source>
</evidence>
<dbReference type="Gene3D" id="3.60.60.30">
    <property type="match status" value="1"/>
</dbReference>
<sequence length="587" mass="66855">MRSRKAVFSLTLLQLVALATVAGTWTAVTSKPSYDYAYVTFEGGDYKTHEGQPGSGDKWVAKGRFNNRINETGWSYLWVETNPKGNNDSMQAFAAGLVEGNLTAPLIRMSGKNSWEGQCQNLSSTYCAKMTKFLIMNLIWMKEMIAEKAKTNPFWHMINLYICQLEALQSVYSSEYGCEGCLPELYWLQFYSELADISKALMLPPEVYYMRKGSCSAMIKVLPGNKDLYVAHDTWNTYSSMLRVLKSYDFSYHTLPTSQVKVPGRKITFSSYPGLLLSMDDYYVISSGMVAMETTIENNNVEIAAKNTVPRGCVLEGLRVMAANRLAANIHQWANEFSSYNSGTYNNMWMVLDYHKFEPNKELPNSDLLLVLEQMPGYIMFQDLTKKLKNDTYWGSYNVPHWAVAKLGHCLSKGFLVEKFFSKIVKISGQQDLINKYGDIYTYNNTPRAKIMRRDHVKVKDMKTMIKLMRYNNYKKDPLSRCECDPAENAALAISARSDLNPRNGTYRFKFLGHRAHGAIDMKLTNSTLIKDLSFIAIAGPTCDDVPIFQWSKAGFNDSVPHFGHPDIFKFPPYVFGDDVKPFYRDQ</sequence>
<dbReference type="GO" id="GO:0009395">
    <property type="term" value="P:phospholipid catabolic process"/>
    <property type="evidence" value="ECO:0007669"/>
    <property type="project" value="TreeGrafter"/>
</dbReference>
<reference evidence="9" key="1">
    <citation type="submission" date="2025-08" db="UniProtKB">
        <authorList>
            <consortium name="RefSeq"/>
        </authorList>
    </citation>
    <scope>IDENTIFICATION</scope>
</reference>
<organism evidence="8 9">
    <name type="scientific">Octopus sinensis</name>
    <name type="common">East Asian common octopus</name>
    <dbReference type="NCBI Taxonomy" id="2607531"/>
    <lineage>
        <taxon>Eukaryota</taxon>
        <taxon>Metazoa</taxon>
        <taxon>Spiralia</taxon>
        <taxon>Lophotrochozoa</taxon>
        <taxon>Mollusca</taxon>
        <taxon>Cephalopoda</taxon>
        <taxon>Coleoidea</taxon>
        <taxon>Octopodiformes</taxon>
        <taxon>Octopoda</taxon>
        <taxon>Incirrata</taxon>
        <taxon>Octopodidae</taxon>
        <taxon>Octopus</taxon>
    </lineage>
</organism>
<feature type="signal peptide" evidence="7">
    <location>
        <begin position="1"/>
        <end position="26"/>
    </location>
</feature>
<dbReference type="AlphaFoldDB" id="A0A7E6FSX1"/>
<dbReference type="Proteomes" id="UP000515154">
    <property type="component" value="Linkage group LG29"/>
</dbReference>
<keyword evidence="2 7" id="KW-0732">Signal</keyword>
<dbReference type="GO" id="GO:0005576">
    <property type="term" value="C:extracellular region"/>
    <property type="evidence" value="ECO:0007669"/>
    <property type="project" value="TreeGrafter"/>
</dbReference>
<name>A0A7E6FSX1_9MOLL</name>
<dbReference type="KEGG" id="osn:115226130"/>
<keyword evidence="3 7" id="KW-0378">Hydrolase</keyword>
<keyword evidence="8" id="KW-1185">Reference proteome</keyword>
<dbReference type="PANTHER" id="PTHR12370:SF3">
    <property type="entry name" value="PHOSPHOLIPASE B-LIKE 2-RELATED"/>
    <property type="match status" value="1"/>
</dbReference>